<dbReference type="GO" id="GO:0061630">
    <property type="term" value="F:ubiquitin protein ligase activity"/>
    <property type="evidence" value="ECO:0007669"/>
    <property type="project" value="UniProtKB-EC"/>
</dbReference>
<evidence type="ECO:0000256" key="11">
    <source>
        <dbReference type="ARBA" id="ARBA00022989"/>
    </source>
</evidence>
<dbReference type="GO" id="GO:0016567">
    <property type="term" value="P:protein ubiquitination"/>
    <property type="evidence" value="ECO:0007669"/>
    <property type="project" value="InterPro"/>
</dbReference>
<evidence type="ECO:0000313" key="17">
    <source>
        <dbReference type="EMBL" id="KAG6738517.1"/>
    </source>
</evidence>
<comment type="subcellular location">
    <subcellularLocation>
        <location evidence="2">Membrane</location>
        <topology evidence="2">Single-pass membrane protein</topology>
    </subcellularLocation>
</comment>
<dbReference type="Pfam" id="PF13639">
    <property type="entry name" value="zf-RING_2"/>
    <property type="match status" value="1"/>
</dbReference>
<dbReference type="GO" id="GO:0008270">
    <property type="term" value="F:zinc ion binding"/>
    <property type="evidence" value="ECO:0007669"/>
    <property type="project" value="UniProtKB-KW"/>
</dbReference>
<evidence type="ECO:0000256" key="6">
    <source>
        <dbReference type="ARBA" id="ARBA00022692"/>
    </source>
</evidence>
<accession>A0A8X8C259</accession>
<evidence type="ECO:0000256" key="5">
    <source>
        <dbReference type="ARBA" id="ARBA00022679"/>
    </source>
</evidence>
<feature type="transmembrane region" description="Helical" evidence="15">
    <location>
        <begin position="58"/>
        <end position="78"/>
    </location>
</feature>
<protein>
    <recommendedName>
        <fullName evidence="4">RING-type E3 ubiquitin transferase</fullName>
        <ecNumber evidence="4">2.3.2.27</ecNumber>
    </recommendedName>
</protein>
<evidence type="ECO:0000256" key="1">
    <source>
        <dbReference type="ARBA" id="ARBA00000900"/>
    </source>
</evidence>
<proteinExistence type="inferred from homology"/>
<keyword evidence="8 14" id="KW-0863">Zinc-finger</keyword>
<evidence type="ECO:0000256" key="4">
    <source>
        <dbReference type="ARBA" id="ARBA00012483"/>
    </source>
</evidence>
<dbReference type="EMBL" id="JAAWWB010000037">
    <property type="protein sequence ID" value="KAG6738517.1"/>
    <property type="molecule type" value="Genomic_DNA"/>
</dbReference>
<gene>
    <name evidence="17" type="ORF">POTOM_058137</name>
</gene>
<dbReference type="PROSITE" id="PS50089">
    <property type="entry name" value="ZF_RING_2"/>
    <property type="match status" value="1"/>
</dbReference>
<evidence type="ECO:0000256" key="2">
    <source>
        <dbReference type="ARBA" id="ARBA00004167"/>
    </source>
</evidence>
<keyword evidence="6 15" id="KW-0812">Transmembrane</keyword>
<dbReference type="InterPro" id="IPR001841">
    <property type="entry name" value="Znf_RING"/>
</dbReference>
<dbReference type="EC" id="2.3.2.27" evidence="4"/>
<dbReference type="InterPro" id="IPR044600">
    <property type="entry name" value="ATL1/ATL16-like"/>
</dbReference>
<evidence type="ECO:0000256" key="13">
    <source>
        <dbReference type="ARBA" id="ARBA00024209"/>
    </source>
</evidence>
<keyword evidence="7" id="KW-0479">Metal-binding</keyword>
<dbReference type="AlphaFoldDB" id="A0A8X8C259"/>
<comment type="catalytic activity">
    <reaction evidence="1">
        <text>S-ubiquitinyl-[E2 ubiquitin-conjugating enzyme]-L-cysteine + [acceptor protein]-L-lysine = [E2 ubiquitin-conjugating enzyme]-L-cysteine + N(6)-ubiquitinyl-[acceptor protein]-L-lysine.</text>
        <dbReference type="EC" id="2.3.2.27"/>
    </reaction>
</comment>
<keyword evidence="10" id="KW-0862">Zinc</keyword>
<dbReference type="SMART" id="SM00184">
    <property type="entry name" value="RING"/>
    <property type="match status" value="1"/>
</dbReference>
<evidence type="ECO:0000313" key="18">
    <source>
        <dbReference type="Proteomes" id="UP000886885"/>
    </source>
</evidence>
<dbReference type="CDD" id="cd16461">
    <property type="entry name" value="RING-H2_EL5-like"/>
    <property type="match status" value="1"/>
</dbReference>
<dbReference type="FunFam" id="3.30.40.10:FF:000233">
    <property type="entry name" value="RING-H2 finger protein ATL54"/>
    <property type="match status" value="1"/>
</dbReference>
<dbReference type="OrthoDB" id="9984778at2759"/>
<evidence type="ECO:0000256" key="15">
    <source>
        <dbReference type="SAM" id="Phobius"/>
    </source>
</evidence>
<evidence type="ECO:0000256" key="3">
    <source>
        <dbReference type="ARBA" id="ARBA00004906"/>
    </source>
</evidence>
<keyword evidence="11 15" id="KW-1133">Transmembrane helix</keyword>
<evidence type="ECO:0000256" key="10">
    <source>
        <dbReference type="ARBA" id="ARBA00022833"/>
    </source>
</evidence>
<dbReference type="PANTHER" id="PTHR46913:SF22">
    <property type="entry name" value="RING-TYPE E3 UBIQUITIN TRANSFERASE"/>
    <property type="match status" value="1"/>
</dbReference>
<comment type="pathway">
    <text evidence="3">Protein modification; protein ubiquitination.</text>
</comment>
<reference evidence="17" key="1">
    <citation type="journal article" date="2020" name="bioRxiv">
        <title>Hybrid origin of Populus tomentosa Carr. identified through genome sequencing and phylogenomic analysis.</title>
        <authorList>
            <person name="An X."/>
            <person name="Gao K."/>
            <person name="Chen Z."/>
            <person name="Li J."/>
            <person name="Yang X."/>
            <person name="Yang X."/>
            <person name="Zhou J."/>
            <person name="Guo T."/>
            <person name="Zhao T."/>
            <person name="Huang S."/>
            <person name="Miao D."/>
            <person name="Khan W.U."/>
            <person name="Rao P."/>
            <person name="Ye M."/>
            <person name="Lei B."/>
            <person name="Liao W."/>
            <person name="Wang J."/>
            <person name="Ji L."/>
            <person name="Li Y."/>
            <person name="Guo B."/>
            <person name="Mustafa N.S."/>
            <person name="Li S."/>
            <person name="Yun Q."/>
            <person name="Keller S.R."/>
            <person name="Mao J."/>
            <person name="Zhang R."/>
            <person name="Strauss S.H."/>
        </authorList>
    </citation>
    <scope>NUCLEOTIDE SEQUENCE</scope>
    <source>
        <strain evidence="17">GM15</strain>
        <tissue evidence="17">Leaf</tissue>
    </source>
</reference>
<dbReference type="Proteomes" id="UP000886885">
    <property type="component" value="Chromosome 19A"/>
</dbReference>
<sequence length="485" mass="53609">MGSYTAGNQDPWAPYSTYKDCSQGICSVYCPQWCYIIFPPPPPFSVGDDASNTDLSPLTIAFIGILASAFILVTYHTLVSKYCSRRGHGNGTIELDDNQDQMRNEASQGIPGGLDEAVLKSITICKYKKGDGFVEGTDCSVCLGEFQENESLRRLPKCSHAFHLLCIDTWLKSHASCPLCRANIADPASVLPSAQENLPSTDVSTLQDQRRTNDAVLVIQDLEGSVGQEGSDDLHPGLQLIKILKISIADISRISEDDEDGDGVGIFLNLVTSPFLQEDLCSQGSFLLFSVSGLFWISPRYIGLSVSWLFAISPRYKGLSISWFFWFGSRLSAENYSAWEFQFQVFVTGKELWGHVDGSDPAPTDAKELSLWKVKDAREYYSGLQNIWAEYTDIICAQIPAESLSVIQQVHEQSKRHQFLMKLRSKFEITCSNLMNRAPLPSLDVCFGELLREEQQILTQSTLKQDNPAAVAFAAQGRGLSSGGI</sequence>
<organism evidence="17 18">
    <name type="scientific">Populus tomentosa</name>
    <name type="common">Chinese white poplar</name>
    <dbReference type="NCBI Taxonomy" id="118781"/>
    <lineage>
        <taxon>Eukaryota</taxon>
        <taxon>Viridiplantae</taxon>
        <taxon>Streptophyta</taxon>
        <taxon>Embryophyta</taxon>
        <taxon>Tracheophyta</taxon>
        <taxon>Spermatophyta</taxon>
        <taxon>Magnoliopsida</taxon>
        <taxon>eudicotyledons</taxon>
        <taxon>Gunneridae</taxon>
        <taxon>Pentapetalae</taxon>
        <taxon>rosids</taxon>
        <taxon>fabids</taxon>
        <taxon>Malpighiales</taxon>
        <taxon>Salicaceae</taxon>
        <taxon>Saliceae</taxon>
        <taxon>Populus</taxon>
    </lineage>
</organism>
<evidence type="ECO:0000259" key="16">
    <source>
        <dbReference type="PROSITE" id="PS50089"/>
    </source>
</evidence>
<keyword evidence="12 15" id="KW-0472">Membrane</keyword>
<keyword evidence="5" id="KW-0808">Transferase</keyword>
<evidence type="ECO:0000256" key="14">
    <source>
        <dbReference type="PROSITE-ProRule" id="PRU00175"/>
    </source>
</evidence>
<evidence type="ECO:0000256" key="12">
    <source>
        <dbReference type="ARBA" id="ARBA00023136"/>
    </source>
</evidence>
<evidence type="ECO:0000256" key="7">
    <source>
        <dbReference type="ARBA" id="ARBA00022723"/>
    </source>
</evidence>
<keyword evidence="9" id="KW-0833">Ubl conjugation pathway</keyword>
<comment type="caution">
    <text evidence="17">The sequence shown here is derived from an EMBL/GenBank/DDBJ whole genome shotgun (WGS) entry which is preliminary data.</text>
</comment>
<evidence type="ECO:0000256" key="9">
    <source>
        <dbReference type="ARBA" id="ARBA00022786"/>
    </source>
</evidence>
<name>A0A8X8C259_POPTO</name>
<comment type="similarity">
    <text evidence="13">Belongs to the RING-type zinc finger family. ATL subfamily.</text>
</comment>
<keyword evidence="18" id="KW-1185">Reference proteome</keyword>
<dbReference type="PANTHER" id="PTHR46913">
    <property type="entry name" value="RING-H2 FINGER PROTEIN ATL16"/>
    <property type="match status" value="1"/>
</dbReference>
<dbReference type="GO" id="GO:0016020">
    <property type="term" value="C:membrane"/>
    <property type="evidence" value="ECO:0007669"/>
    <property type="project" value="UniProtKB-SubCell"/>
</dbReference>
<evidence type="ECO:0000256" key="8">
    <source>
        <dbReference type="ARBA" id="ARBA00022771"/>
    </source>
</evidence>
<feature type="domain" description="RING-type" evidence="16">
    <location>
        <begin position="139"/>
        <end position="181"/>
    </location>
</feature>